<protein>
    <recommendedName>
        <fullName evidence="5">Acetyltransferase</fullName>
        <ecNumber evidence="5">2.3.1.-</ecNumber>
    </recommendedName>
</protein>
<dbReference type="InterPro" id="IPR024688">
    <property type="entry name" value="Mac_dom"/>
</dbReference>
<dbReference type="InterPro" id="IPR018357">
    <property type="entry name" value="Hexapep_transf_CS"/>
</dbReference>
<keyword evidence="8" id="KW-1185">Reference proteome</keyword>
<dbReference type="Gene3D" id="2.160.10.10">
    <property type="entry name" value="Hexapeptide repeat proteins"/>
    <property type="match status" value="1"/>
</dbReference>
<comment type="caution">
    <text evidence="7">The sequence shown here is derived from an EMBL/GenBank/DDBJ whole genome shotgun (WGS) entry which is preliminary data.</text>
</comment>
<dbReference type="EMBL" id="JBBMFJ010000017">
    <property type="protein sequence ID" value="MEQ2563312.1"/>
    <property type="molecule type" value="Genomic_DNA"/>
</dbReference>
<sequence length="218" mass="24789">MNLEERIKAGILFYESGHVDPVNQEIEERLENERKDCKEWMFDYNHCRPGDQDRRLKILKELLGSCGDHVYIEDGLHMSYGKHVYLGDYFYANFNLTIIDDGEVHIGDLTMIGPNVTICTTGHPVDPHYREMAAHYSLPIYIGKNVWIGSNAAILPGVSIGDNTVIGAGSVVTRDIPANVVAVGNPCRVLREISDRDKEYYFRDMKVDFPYASEKKMD</sequence>
<evidence type="ECO:0000313" key="8">
    <source>
        <dbReference type="Proteomes" id="UP001437460"/>
    </source>
</evidence>
<evidence type="ECO:0000256" key="4">
    <source>
        <dbReference type="ARBA" id="ARBA00023315"/>
    </source>
</evidence>
<dbReference type="Proteomes" id="UP001437460">
    <property type="component" value="Unassembled WGS sequence"/>
</dbReference>
<organism evidence="7 8">
    <name type="scientific">Ventrimonas faecis</name>
    <dbReference type="NCBI Taxonomy" id="3133170"/>
    <lineage>
        <taxon>Bacteria</taxon>
        <taxon>Bacillati</taxon>
        <taxon>Bacillota</taxon>
        <taxon>Clostridia</taxon>
        <taxon>Lachnospirales</taxon>
        <taxon>Lachnospiraceae</taxon>
        <taxon>Ventrimonas</taxon>
    </lineage>
</organism>
<dbReference type="InterPro" id="IPR039369">
    <property type="entry name" value="LacA-like"/>
</dbReference>
<keyword evidence="4 5" id="KW-0012">Acyltransferase</keyword>
<dbReference type="PANTHER" id="PTHR43017:SF1">
    <property type="entry name" value="ACETYLTRANSFERASE YJL218W-RELATED"/>
    <property type="match status" value="1"/>
</dbReference>
<dbReference type="InterPro" id="IPR001451">
    <property type="entry name" value="Hexapep"/>
</dbReference>
<comment type="similarity">
    <text evidence="1 5">Belongs to the transferase hexapeptide repeat family.</text>
</comment>
<dbReference type="Pfam" id="PF12464">
    <property type="entry name" value="Mac"/>
    <property type="match status" value="1"/>
</dbReference>
<dbReference type="PROSITE" id="PS00101">
    <property type="entry name" value="HEXAPEP_TRANSFERASES"/>
    <property type="match status" value="1"/>
</dbReference>
<dbReference type="SMART" id="SM01266">
    <property type="entry name" value="Mac"/>
    <property type="match status" value="1"/>
</dbReference>
<feature type="domain" description="Maltose/galactoside acetyltransferase" evidence="6">
    <location>
        <begin position="4"/>
        <end position="68"/>
    </location>
</feature>
<proteinExistence type="inferred from homology"/>
<dbReference type="Pfam" id="PF00132">
    <property type="entry name" value="Hexapep"/>
    <property type="match status" value="1"/>
</dbReference>
<evidence type="ECO:0000259" key="6">
    <source>
        <dbReference type="SMART" id="SM01266"/>
    </source>
</evidence>
<dbReference type="PANTHER" id="PTHR43017">
    <property type="entry name" value="GALACTOSIDE O-ACETYLTRANSFERASE"/>
    <property type="match status" value="1"/>
</dbReference>
<gene>
    <name evidence="7" type="ORF">WMO41_09115</name>
</gene>
<dbReference type="CDD" id="cd03357">
    <property type="entry name" value="LbH_MAT_GAT"/>
    <property type="match status" value="1"/>
</dbReference>
<dbReference type="InterPro" id="IPR011004">
    <property type="entry name" value="Trimer_LpxA-like_sf"/>
</dbReference>
<dbReference type="SUPFAM" id="SSF51161">
    <property type="entry name" value="Trimeric LpxA-like enzymes"/>
    <property type="match status" value="1"/>
</dbReference>
<reference evidence="7 8" key="1">
    <citation type="submission" date="2024-03" db="EMBL/GenBank/DDBJ databases">
        <title>Human intestinal bacterial collection.</title>
        <authorList>
            <person name="Pauvert C."/>
            <person name="Hitch T.C.A."/>
            <person name="Clavel T."/>
        </authorList>
    </citation>
    <scope>NUCLEOTIDE SEQUENCE [LARGE SCALE GENOMIC DNA]</scope>
    <source>
        <strain evidence="7 8">CLA-AP-H27</strain>
    </source>
</reference>
<evidence type="ECO:0000256" key="1">
    <source>
        <dbReference type="ARBA" id="ARBA00007274"/>
    </source>
</evidence>
<evidence type="ECO:0000256" key="3">
    <source>
        <dbReference type="ARBA" id="ARBA00022737"/>
    </source>
</evidence>
<dbReference type="RefSeq" id="WP_349229472.1">
    <property type="nucleotide sequence ID" value="NZ_JBBMFJ010000017.1"/>
</dbReference>
<name>A0ABV1HNA9_9FIRM</name>
<keyword evidence="3" id="KW-0677">Repeat</keyword>
<keyword evidence="2 5" id="KW-0808">Transferase</keyword>
<evidence type="ECO:0000313" key="7">
    <source>
        <dbReference type="EMBL" id="MEQ2563312.1"/>
    </source>
</evidence>
<evidence type="ECO:0000256" key="2">
    <source>
        <dbReference type="ARBA" id="ARBA00022679"/>
    </source>
</evidence>
<dbReference type="EC" id="2.3.1.-" evidence="5"/>
<evidence type="ECO:0000256" key="5">
    <source>
        <dbReference type="RuleBase" id="RU367021"/>
    </source>
</evidence>
<accession>A0ABV1HNA9</accession>